<feature type="region of interest" description="Disordered" evidence="2">
    <location>
        <begin position="1"/>
        <end position="26"/>
    </location>
</feature>
<evidence type="ECO:0000313" key="4">
    <source>
        <dbReference type="EMBL" id="GGD44074.1"/>
    </source>
</evidence>
<reference evidence="4" key="2">
    <citation type="submission" date="2020-09" db="EMBL/GenBank/DDBJ databases">
        <authorList>
            <person name="Sun Q."/>
            <person name="Zhou Y."/>
        </authorList>
    </citation>
    <scope>NUCLEOTIDE SEQUENCE</scope>
    <source>
        <strain evidence="4">CGMCC 1.15152</strain>
    </source>
</reference>
<dbReference type="PANTHER" id="PTHR30466">
    <property type="entry name" value="FLAVIN REDUCTASE"/>
    <property type="match status" value="1"/>
</dbReference>
<dbReference type="GO" id="GO:0010181">
    <property type="term" value="F:FMN binding"/>
    <property type="evidence" value="ECO:0007669"/>
    <property type="project" value="InterPro"/>
</dbReference>
<dbReference type="InterPro" id="IPR029016">
    <property type="entry name" value="GAF-like_dom_sf"/>
</dbReference>
<dbReference type="Gene3D" id="2.30.110.10">
    <property type="entry name" value="Electron Transport, Fmn-binding Protein, Chain A"/>
    <property type="match status" value="1"/>
</dbReference>
<dbReference type="InterPro" id="IPR050268">
    <property type="entry name" value="NADH-dep_flavin_reductase"/>
</dbReference>
<dbReference type="SUPFAM" id="SSF55781">
    <property type="entry name" value="GAF domain-like"/>
    <property type="match status" value="1"/>
</dbReference>
<sequence length="403" mass="43304">MSVEQRAERGTSGPSEARPAPEPTQNEKTVWWRAVLGEYSTGVCLLTARTGSQLHAMVVGTFTAISQQPPLVGVFVDRTSTTFPRLAAAGGFTVSVLGAAHEQLSRNVAAKAPGRFDQAGFVDGEAGHPHLADAVAWFDTVIERREEIGDHDLVVARVTDFGIGADAELPLLFRRAGYGSFAAPSEPYDMRSFVERLHLAQAADHELQRVSDALGVPLTVNTQIGDSVVTVGMVAPYSAEFDSARIGRSFPFAAPVAPVFAAWAPPERMHAWTEGARHLIGRVERAQIARQLDGVRERGYGLVGRRPAGPRFDTLFSEGASRSALAQTWDEMFAVGGGLDDDPERVWQRVSGIQVPVFGDGEVVLALYATSLSELRSRGEFDALVEALVVASRRVSGLIGTAQ</sequence>
<protein>
    <recommendedName>
        <fullName evidence="3">IclR-ED domain-containing protein</fullName>
    </recommendedName>
</protein>
<dbReference type="InterPro" id="IPR002563">
    <property type="entry name" value="Flavin_Rdtase-like_dom"/>
</dbReference>
<dbReference type="PANTHER" id="PTHR30466:SF1">
    <property type="entry name" value="FMN REDUCTASE (NADH) RUTF"/>
    <property type="match status" value="1"/>
</dbReference>
<dbReference type="SMART" id="SM00903">
    <property type="entry name" value="Flavin_Reduct"/>
    <property type="match status" value="1"/>
</dbReference>
<dbReference type="RefSeq" id="WP_188712889.1">
    <property type="nucleotide sequence ID" value="NZ_BMHO01000002.1"/>
</dbReference>
<feature type="domain" description="IclR-ED" evidence="3">
    <location>
        <begin position="185"/>
        <end position="401"/>
    </location>
</feature>
<evidence type="ECO:0000259" key="3">
    <source>
        <dbReference type="PROSITE" id="PS51078"/>
    </source>
</evidence>
<accession>A0A916YGJ6</accession>
<dbReference type="InterPro" id="IPR014757">
    <property type="entry name" value="Tscrpt_reg_IclR_C"/>
</dbReference>
<dbReference type="GO" id="GO:0042602">
    <property type="term" value="F:riboflavin reductase (NADPH) activity"/>
    <property type="evidence" value="ECO:0007669"/>
    <property type="project" value="TreeGrafter"/>
</dbReference>
<keyword evidence="1" id="KW-0560">Oxidoreductase</keyword>
<keyword evidence="5" id="KW-1185">Reference proteome</keyword>
<reference evidence="4" key="1">
    <citation type="journal article" date="2014" name="Int. J. Syst. Evol. Microbiol.">
        <title>Complete genome sequence of Corynebacterium casei LMG S-19264T (=DSM 44701T), isolated from a smear-ripened cheese.</title>
        <authorList>
            <consortium name="US DOE Joint Genome Institute (JGI-PGF)"/>
            <person name="Walter F."/>
            <person name="Albersmeier A."/>
            <person name="Kalinowski J."/>
            <person name="Ruckert C."/>
        </authorList>
    </citation>
    <scope>NUCLEOTIDE SEQUENCE</scope>
    <source>
        <strain evidence="4">CGMCC 1.15152</strain>
    </source>
</reference>
<gene>
    <name evidence="4" type="ORF">GCM10010915_26530</name>
</gene>
<dbReference type="Pfam" id="PF01613">
    <property type="entry name" value="Flavin_Reduct"/>
    <property type="match status" value="1"/>
</dbReference>
<dbReference type="Proteomes" id="UP000633205">
    <property type="component" value="Unassembled WGS sequence"/>
</dbReference>
<dbReference type="PROSITE" id="PS51078">
    <property type="entry name" value="ICLR_ED"/>
    <property type="match status" value="1"/>
</dbReference>
<dbReference type="InterPro" id="IPR012349">
    <property type="entry name" value="Split_barrel_FMN-bd"/>
</dbReference>
<comment type="caution">
    <text evidence="4">The sequence shown here is derived from an EMBL/GenBank/DDBJ whole genome shotgun (WGS) entry which is preliminary data.</text>
</comment>
<evidence type="ECO:0000313" key="5">
    <source>
        <dbReference type="Proteomes" id="UP000633205"/>
    </source>
</evidence>
<dbReference type="Gene3D" id="3.30.450.40">
    <property type="match status" value="1"/>
</dbReference>
<organism evidence="4 5">
    <name type="scientific">Microbacterium faecale</name>
    <dbReference type="NCBI Taxonomy" id="1804630"/>
    <lineage>
        <taxon>Bacteria</taxon>
        <taxon>Bacillati</taxon>
        <taxon>Actinomycetota</taxon>
        <taxon>Actinomycetes</taxon>
        <taxon>Micrococcales</taxon>
        <taxon>Microbacteriaceae</taxon>
        <taxon>Microbacterium</taxon>
    </lineage>
</organism>
<proteinExistence type="predicted"/>
<dbReference type="AlphaFoldDB" id="A0A916YGJ6"/>
<name>A0A916YGJ6_9MICO</name>
<dbReference type="EMBL" id="BMHO01000002">
    <property type="protein sequence ID" value="GGD44074.1"/>
    <property type="molecule type" value="Genomic_DNA"/>
</dbReference>
<evidence type="ECO:0000256" key="2">
    <source>
        <dbReference type="SAM" id="MobiDB-lite"/>
    </source>
</evidence>
<dbReference type="SUPFAM" id="SSF50475">
    <property type="entry name" value="FMN-binding split barrel"/>
    <property type="match status" value="1"/>
</dbReference>
<evidence type="ECO:0000256" key="1">
    <source>
        <dbReference type="ARBA" id="ARBA00023002"/>
    </source>
</evidence>